<dbReference type="PANTHER" id="PTHR36032">
    <property type="entry name" value="PHOSPHOPANTOTHENATE--CYSTEINE LIGASE 2"/>
    <property type="match status" value="1"/>
</dbReference>
<feature type="region of interest" description="Disordered" evidence="1">
    <location>
        <begin position="1"/>
        <end position="48"/>
    </location>
</feature>
<reference evidence="2" key="1">
    <citation type="journal article" date="2023" name="GigaByte">
        <title>Genome assembly of the bearded iris, Iris pallida Lam.</title>
        <authorList>
            <person name="Bruccoleri R.E."/>
            <person name="Oakeley E.J."/>
            <person name="Faust A.M.E."/>
            <person name="Altorfer M."/>
            <person name="Dessus-Babus S."/>
            <person name="Burckhardt D."/>
            <person name="Oertli M."/>
            <person name="Naumann U."/>
            <person name="Petersen F."/>
            <person name="Wong J."/>
        </authorList>
    </citation>
    <scope>NUCLEOTIDE SEQUENCE</scope>
    <source>
        <strain evidence="2">GSM-AAB239-AS_SAM_17_03QT</strain>
    </source>
</reference>
<accession>A0AAX6HL57</accession>
<dbReference type="PANTHER" id="PTHR36032:SF1">
    <property type="entry name" value="PHOSPHOPANTOTHENATE--CYSTEINE LIGASE 2"/>
    <property type="match status" value="1"/>
</dbReference>
<proteinExistence type="predicted"/>
<sequence length="162" mass="18244">MLDGSADTVRRFAPPSQRNRVLNRRKSEKNEKINSYGIEEEKSGSSYSKTFPAMDRNNIQNENARPGLIPIDGCCRSEAVQLLNERWAAAMHSFNDPSIDLLERPIMYSGATGSSWGYLKLPHQMDFLGELRRAMQAVQNNAVLPTANDPQLIYENSSNQLL</sequence>
<dbReference type="EMBL" id="JANAVB010008599">
    <property type="protein sequence ID" value="KAJ6841417.1"/>
    <property type="molecule type" value="Genomic_DNA"/>
</dbReference>
<gene>
    <name evidence="2" type="ORF">M6B38_306020</name>
</gene>
<keyword evidence="3" id="KW-1185">Reference proteome</keyword>
<organism evidence="2 3">
    <name type="scientific">Iris pallida</name>
    <name type="common">Sweet iris</name>
    <dbReference type="NCBI Taxonomy" id="29817"/>
    <lineage>
        <taxon>Eukaryota</taxon>
        <taxon>Viridiplantae</taxon>
        <taxon>Streptophyta</taxon>
        <taxon>Embryophyta</taxon>
        <taxon>Tracheophyta</taxon>
        <taxon>Spermatophyta</taxon>
        <taxon>Magnoliopsida</taxon>
        <taxon>Liliopsida</taxon>
        <taxon>Asparagales</taxon>
        <taxon>Iridaceae</taxon>
        <taxon>Iridoideae</taxon>
        <taxon>Irideae</taxon>
        <taxon>Iris</taxon>
    </lineage>
</organism>
<evidence type="ECO:0000313" key="3">
    <source>
        <dbReference type="Proteomes" id="UP001140949"/>
    </source>
</evidence>
<comment type="caution">
    <text evidence="2">The sequence shown here is derived from an EMBL/GenBank/DDBJ whole genome shotgun (WGS) entry which is preliminary data.</text>
</comment>
<dbReference type="Proteomes" id="UP001140949">
    <property type="component" value="Unassembled WGS sequence"/>
</dbReference>
<reference evidence="2" key="2">
    <citation type="submission" date="2023-04" db="EMBL/GenBank/DDBJ databases">
        <authorList>
            <person name="Bruccoleri R.E."/>
            <person name="Oakeley E.J."/>
            <person name="Faust A.-M."/>
            <person name="Dessus-Babus S."/>
            <person name="Altorfer M."/>
            <person name="Burckhardt D."/>
            <person name="Oertli M."/>
            <person name="Naumann U."/>
            <person name="Petersen F."/>
            <person name="Wong J."/>
        </authorList>
    </citation>
    <scope>NUCLEOTIDE SEQUENCE</scope>
    <source>
        <strain evidence="2">GSM-AAB239-AS_SAM_17_03QT</strain>
        <tissue evidence="2">Leaf</tissue>
    </source>
</reference>
<evidence type="ECO:0000313" key="2">
    <source>
        <dbReference type="EMBL" id="KAJ6841417.1"/>
    </source>
</evidence>
<name>A0AAX6HL57_IRIPA</name>
<protein>
    <submittedName>
        <fullName evidence="2">Uncharacterized protein</fullName>
    </submittedName>
</protein>
<dbReference type="AlphaFoldDB" id="A0AAX6HL57"/>
<evidence type="ECO:0000256" key="1">
    <source>
        <dbReference type="SAM" id="MobiDB-lite"/>
    </source>
</evidence>